<evidence type="ECO:0000313" key="4">
    <source>
        <dbReference type="Proteomes" id="UP000267821"/>
    </source>
</evidence>
<dbReference type="InParanoid" id="A0A3N4LTS4"/>
<reference evidence="3 4" key="1">
    <citation type="journal article" date="2018" name="Nat. Ecol. Evol.">
        <title>Pezizomycetes genomes reveal the molecular basis of ectomycorrhizal truffle lifestyle.</title>
        <authorList>
            <person name="Murat C."/>
            <person name="Payen T."/>
            <person name="Noel B."/>
            <person name="Kuo A."/>
            <person name="Morin E."/>
            <person name="Chen J."/>
            <person name="Kohler A."/>
            <person name="Krizsan K."/>
            <person name="Balestrini R."/>
            <person name="Da Silva C."/>
            <person name="Montanini B."/>
            <person name="Hainaut M."/>
            <person name="Levati E."/>
            <person name="Barry K.W."/>
            <person name="Belfiori B."/>
            <person name="Cichocki N."/>
            <person name="Clum A."/>
            <person name="Dockter R.B."/>
            <person name="Fauchery L."/>
            <person name="Guy J."/>
            <person name="Iotti M."/>
            <person name="Le Tacon F."/>
            <person name="Lindquist E.A."/>
            <person name="Lipzen A."/>
            <person name="Malagnac F."/>
            <person name="Mello A."/>
            <person name="Molinier V."/>
            <person name="Miyauchi S."/>
            <person name="Poulain J."/>
            <person name="Riccioni C."/>
            <person name="Rubini A."/>
            <person name="Sitrit Y."/>
            <person name="Splivallo R."/>
            <person name="Traeger S."/>
            <person name="Wang M."/>
            <person name="Zifcakova L."/>
            <person name="Wipf D."/>
            <person name="Zambonelli A."/>
            <person name="Paolocci F."/>
            <person name="Nowrousian M."/>
            <person name="Ottonello S."/>
            <person name="Baldrian P."/>
            <person name="Spatafora J.W."/>
            <person name="Henrissat B."/>
            <person name="Nagy L.G."/>
            <person name="Aury J.M."/>
            <person name="Wincker P."/>
            <person name="Grigoriev I.V."/>
            <person name="Bonfante P."/>
            <person name="Martin F.M."/>
        </authorList>
    </citation>
    <scope>NUCLEOTIDE SEQUENCE [LARGE SCALE GENOMIC DNA]</scope>
    <source>
        <strain evidence="3 4">ATCC MYA-4762</strain>
    </source>
</reference>
<sequence>MPPPPPPSASSAEVPTKETPVPITPGPDEDETVYITSTFQPDAKPMRLLRPPKLTPTLASRAHVKRTLACAFRIFARYGFDEGVTGHITARDPIQSDCFWVNPFGVHFSLIKASDLILVDNRGTVIDGGECRRLNTAAFMIHGMIHIAREDVMCAAHSHSIYGRTWAAMGRELDMLTQDSCAFWKDHAIFDQFGGVVMGQSEGKAIAKRMGSNKAVILQNHGLLTVGQSIEEAVYWFISMEKCCQTQLLADAAAAGRGYQTVKIGDEEAEVTHRIVGMPTAGYFSGRALFEKLIKEEGKEFDDEQ</sequence>
<gene>
    <name evidence="3" type="ORF">L211DRAFT_836823</name>
</gene>
<proteinExistence type="predicted"/>
<protein>
    <submittedName>
        <fullName evidence="3">Class II aldolase family protein</fullName>
    </submittedName>
</protein>
<dbReference type="STRING" id="1051890.A0A3N4LTS4"/>
<keyword evidence="4" id="KW-1185">Reference proteome</keyword>
<evidence type="ECO:0000313" key="3">
    <source>
        <dbReference type="EMBL" id="RPB24959.1"/>
    </source>
</evidence>
<dbReference type="SMART" id="SM01007">
    <property type="entry name" value="Aldolase_II"/>
    <property type="match status" value="1"/>
</dbReference>
<evidence type="ECO:0000256" key="1">
    <source>
        <dbReference type="SAM" id="MobiDB-lite"/>
    </source>
</evidence>
<dbReference type="OrthoDB" id="3238794at2759"/>
<dbReference type="AlphaFoldDB" id="A0A3N4LTS4"/>
<feature type="domain" description="Class II aldolase/adducin N-terminal" evidence="2">
    <location>
        <begin position="66"/>
        <end position="248"/>
    </location>
</feature>
<name>A0A3N4LTS4_9PEZI</name>
<dbReference type="InterPro" id="IPR036409">
    <property type="entry name" value="Aldolase_II/adducin_N_sf"/>
</dbReference>
<feature type="region of interest" description="Disordered" evidence="1">
    <location>
        <begin position="1"/>
        <end position="31"/>
    </location>
</feature>
<dbReference type="Gene3D" id="3.40.225.10">
    <property type="entry name" value="Class II aldolase/adducin N-terminal domain"/>
    <property type="match status" value="1"/>
</dbReference>
<dbReference type="InterPro" id="IPR051017">
    <property type="entry name" value="Aldolase-II_Adducin_sf"/>
</dbReference>
<accession>A0A3N4LTS4</accession>
<organism evidence="3 4">
    <name type="scientific">Terfezia boudieri ATCC MYA-4762</name>
    <dbReference type="NCBI Taxonomy" id="1051890"/>
    <lineage>
        <taxon>Eukaryota</taxon>
        <taxon>Fungi</taxon>
        <taxon>Dikarya</taxon>
        <taxon>Ascomycota</taxon>
        <taxon>Pezizomycotina</taxon>
        <taxon>Pezizomycetes</taxon>
        <taxon>Pezizales</taxon>
        <taxon>Pezizaceae</taxon>
        <taxon>Terfezia</taxon>
    </lineage>
</organism>
<dbReference type="PANTHER" id="PTHR10672:SF41">
    <property type="entry name" value="CLASS II ALDOLASE_ADDUCIN DOMAIN PROTEIN (AFU_ORTHOLOGUE AFUA_3G01330)"/>
    <property type="match status" value="1"/>
</dbReference>
<dbReference type="GO" id="GO:0005856">
    <property type="term" value="C:cytoskeleton"/>
    <property type="evidence" value="ECO:0007669"/>
    <property type="project" value="TreeGrafter"/>
</dbReference>
<dbReference type="PANTHER" id="PTHR10672">
    <property type="entry name" value="ADDUCIN"/>
    <property type="match status" value="1"/>
</dbReference>
<dbReference type="Proteomes" id="UP000267821">
    <property type="component" value="Unassembled WGS sequence"/>
</dbReference>
<dbReference type="NCBIfam" id="NF004855">
    <property type="entry name" value="PRK06208.1"/>
    <property type="match status" value="1"/>
</dbReference>
<dbReference type="FunFam" id="3.40.225.10:FF:000009">
    <property type="entry name" value="Class II aldolase/adducin N-terminal"/>
    <property type="match status" value="1"/>
</dbReference>
<evidence type="ECO:0000259" key="2">
    <source>
        <dbReference type="SMART" id="SM01007"/>
    </source>
</evidence>
<dbReference type="Pfam" id="PF00596">
    <property type="entry name" value="Aldolase_II"/>
    <property type="match status" value="1"/>
</dbReference>
<dbReference type="SUPFAM" id="SSF53639">
    <property type="entry name" value="AraD/HMP-PK domain-like"/>
    <property type="match status" value="1"/>
</dbReference>
<dbReference type="EMBL" id="ML121539">
    <property type="protein sequence ID" value="RPB24959.1"/>
    <property type="molecule type" value="Genomic_DNA"/>
</dbReference>
<dbReference type="InterPro" id="IPR001303">
    <property type="entry name" value="Aldolase_II/adducin_N"/>
</dbReference>
<dbReference type="GO" id="GO:0051015">
    <property type="term" value="F:actin filament binding"/>
    <property type="evidence" value="ECO:0007669"/>
    <property type="project" value="TreeGrafter"/>
</dbReference>